<accession>A0A0V1MP80</accession>
<protein>
    <submittedName>
        <fullName evidence="1">Uncharacterized protein</fullName>
    </submittedName>
</protein>
<reference evidence="1 2" key="1">
    <citation type="submission" date="2015-01" db="EMBL/GenBank/DDBJ databases">
        <title>Evolution of Trichinella species and genotypes.</title>
        <authorList>
            <person name="Korhonen P.K."/>
            <person name="Edoardo P."/>
            <person name="Giuseppe L.R."/>
            <person name="Gasser R.B."/>
        </authorList>
    </citation>
    <scope>NUCLEOTIDE SEQUENCE [LARGE SCALE GENOMIC DNA]</scope>
    <source>
        <strain evidence="1">ISS1980</strain>
    </source>
</reference>
<gene>
    <name evidence="1" type="ORF">T10_431</name>
</gene>
<sequence length="130" mass="15235">MNSVILLAFSLEQSMIKYADFRPRSNARRKIINGSLTSSQRSLRFALLQRLSRCELCKGDNRCPRFLFYSVHQVRYWIMSLKLCFVCLSQGHRRENCLKRKSNPVQEVGVDLSTSNFLDMKLTRCCQIYT</sequence>
<name>A0A0V1MP80_9BILA</name>
<dbReference type="STRING" id="268474.A0A0V1MP80"/>
<dbReference type="EMBL" id="JYDO01000064">
    <property type="protein sequence ID" value="KRZ73404.1"/>
    <property type="molecule type" value="Genomic_DNA"/>
</dbReference>
<comment type="caution">
    <text evidence="1">The sequence shown here is derived from an EMBL/GenBank/DDBJ whole genome shotgun (WGS) entry which is preliminary data.</text>
</comment>
<proteinExistence type="predicted"/>
<keyword evidence="2" id="KW-1185">Reference proteome</keyword>
<dbReference type="Proteomes" id="UP000054843">
    <property type="component" value="Unassembled WGS sequence"/>
</dbReference>
<evidence type="ECO:0000313" key="2">
    <source>
        <dbReference type="Proteomes" id="UP000054843"/>
    </source>
</evidence>
<evidence type="ECO:0000313" key="1">
    <source>
        <dbReference type="EMBL" id="KRZ73404.1"/>
    </source>
</evidence>
<organism evidence="1 2">
    <name type="scientific">Trichinella papuae</name>
    <dbReference type="NCBI Taxonomy" id="268474"/>
    <lineage>
        <taxon>Eukaryota</taxon>
        <taxon>Metazoa</taxon>
        <taxon>Ecdysozoa</taxon>
        <taxon>Nematoda</taxon>
        <taxon>Enoplea</taxon>
        <taxon>Dorylaimia</taxon>
        <taxon>Trichinellida</taxon>
        <taxon>Trichinellidae</taxon>
        <taxon>Trichinella</taxon>
    </lineage>
</organism>
<dbReference type="AlphaFoldDB" id="A0A0V1MP80"/>